<evidence type="ECO:0000256" key="3">
    <source>
        <dbReference type="ARBA" id="ARBA00023163"/>
    </source>
</evidence>
<feature type="region of interest" description="Disordered" evidence="4">
    <location>
        <begin position="1"/>
        <end position="23"/>
    </location>
</feature>
<dbReference type="InterPro" id="IPR009057">
    <property type="entry name" value="Homeodomain-like_sf"/>
</dbReference>
<dbReference type="PANTHER" id="PTHR46796:SF6">
    <property type="entry name" value="ARAC SUBFAMILY"/>
    <property type="match status" value="1"/>
</dbReference>
<dbReference type="GO" id="GO:0003700">
    <property type="term" value="F:DNA-binding transcription factor activity"/>
    <property type="evidence" value="ECO:0007669"/>
    <property type="project" value="InterPro"/>
</dbReference>
<keyword evidence="1" id="KW-0805">Transcription regulation</keyword>
<dbReference type="EMBL" id="WBVM01000001">
    <property type="protein sequence ID" value="KAB2813280.1"/>
    <property type="molecule type" value="Genomic_DNA"/>
</dbReference>
<dbReference type="InterPro" id="IPR035418">
    <property type="entry name" value="AraC-bd_2"/>
</dbReference>
<protein>
    <submittedName>
        <fullName evidence="6">AraC family transcriptional regulator</fullName>
    </submittedName>
</protein>
<organism evidence="6 7">
    <name type="scientific">Nocardioides simplex</name>
    <name type="common">Arthrobacter simplex</name>
    <dbReference type="NCBI Taxonomy" id="2045"/>
    <lineage>
        <taxon>Bacteria</taxon>
        <taxon>Bacillati</taxon>
        <taxon>Actinomycetota</taxon>
        <taxon>Actinomycetes</taxon>
        <taxon>Propionibacteriales</taxon>
        <taxon>Nocardioidaceae</taxon>
        <taxon>Pimelobacter</taxon>
    </lineage>
</organism>
<evidence type="ECO:0000256" key="4">
    <source>
        <dbReference type="SAM" id="MobiDB-lite"/>
    </source>
</evidence>
<dbReference type="PROSITE" id="PS01124">
    <property type="entry name" value="HTH_ARAC_FAMILY_2"/>
    <property type="match status" value="1"/>
</dbReference>
<dbReference type="Pfam" id="PF12833">
    <property type="entry name" value="HTH_18"/>
    <property type="match status" value="1"/>
</dbReference>
<name>A0A7J5E4R6_NOCSI</name>
<sequence>MSDRERAPVPQDEDEHQHQHQHLEVSGLDEWSSLCSSACVPLQVSADEGFLGSIRYRTLGPLSISQLGATPSTVQRTPRLVSADPREAVMFSVLLRGSRLIAHHGRAQDVVAGGAYVMESDQPYGIRFHGRTDVLSLRLPTEHTGLGPRTLRTIAGQSMPPGIAENQVLGRELANTLLGREPLTPAADQDLLVDLLHAVTHRLQYGDRSRPYLSGVALWASARWYIDQHHDERALGIDDVASRFMVSRRHLEQQFARQGTSPAAYLRAVRCAHARRLLVADRSATIDQVARRAGFADVNTFIRTFRRLEGRTPAGWRRQQPSEVLVPIRSGTDPPLLLADLRHWASPASAAAPDVEHLP</sequence>
<feature type="domain" description="HTH araC/xylS-type" evidence="5">
    <location>
        <begin position="220"/>
        <end position="319"/>
    </location>
</feature>
<evidence type="ECO:0000256" key="1">
    <source>
        <dbReference type="ARBA" id="ARBA00023015"/>
    </source>
</evidence>
<dbReference type="Proteomes" id="UP000449906">
    <property type="component" value="Unassembled WGS sequence"/>
</dbReference>
<dbReference type="PANTHER" id="PTHR46796">
    <property type="entry name" value="HTH-TYPE TRANSCRIPTIONAL ACTIVATOR RHAS-RELATED"/>
    <property type="match status" value="1"/>
</dbReference>
<gene>
    <name evidence="6" type="ORF">F9L07_16575</name>
</gene>
<proteinExistence type="predicted"/>
<dbReference type="Gene3D" id="1.10.10.60">
    <property type="entry name" value="Homeodomain-like"/>
    <property type="match status" value="1"/>
</dbReference>
<evidence type="ECO:0000313" key="6">
    <source>
        <dbReference type="EMBL" id="KAB2813280.1"/>
    </source>
</evidence>
<evidence type="ECO:0000313" key="7">
    <source>
        <dbReference type="Proteomes" id="UP000449906"/>
    </source>
</evidence>
<dbReference type="GO" id="GO:0043565">
    <property type="term" value="F:sequence-specific DNA binding"/>
    <property type="evidence" value="ECO:0007669"/>
    <property type="project" value="InterPro"/>
</dbReference>
<keyword evidence="3" id="KW-0804">Transcription</keyword>
<evidence type="ECO:0000259" key="5">
    <source>
        <dbReference type="PROSITE" id="PS01124"/>
    </source>
</evidence>
<dbReference type="InterPro" id="IPR050204">
    <property type="entry name" value="AraC_XylS_family_regulators"/>
</dbReference>
<comment type="caution">
    <text evidence="6">The sequence shown here is derived from an EMBL/GenBank/DDBJ whole genome shotgun (WGS) entry which is preliminary data.</text>
</comment>
<accession>A0A7J5E4R6</accession>
<reference evidence="6 7" key="1">
    <citation type="submission" date="2019-09" db="EMBL/GenBank/DDBJ databases">
        <title>Pimelobacter sp. isolated from Paulinella.</title>
        <authorList>
            <person name="Jeong S.E."/>
        </authorList>
    </citation>
    <scope>NUCLEOTIDE SEQUENCE [LARGE SCALE GENOMIC DNA]</scope>
    <source>
        <strain evidence="6 7">Pch-N</strain>
    </source>
</reference>
<dbReference type="SMART" id="SM00342">
    <property type="entry name" value="HTH_ARAC"/>
    <property type="match status" value="1"/>
</dbReference>
<dbReference type="SUPFAM" id="SSF46689">
    <property type="entry name" value="Homeodomain-like"/>
    <property type="match status" value="1"/>
</dbReference>
<evidence type="ECO:0000256" key="2">
    <source>
        <dbReference type="ARBA" id="ARBA00023125"/>
    </source>
</evidence>
<dbReference type="AlphaFoldDB" id="A0A7J5E4R6"/>
<keyword evidence="2" id="KW-0238">DNA-binding</keyword>
<dbReference type="InterPro" id="IPR018060">
    <property type="entry name" value="HTH_AraC"/>
</dbReference>
<dbReference type="Pfam" id="PF14525">
    <property type="entry name" value="AraC_binding_2"/>
    <property type="match status" value="1"/>
</dbReference>